<evidence type="ECO:0000256" key="1">
    <source>
        <dbReference type="ARBA" id="ARBA00004141"/>
    </source>
</evidence>
<feature type="transmembrane region" description="Helical" evidence="5">
    <location>
        <begin position="138"/>
        <end position="155"/>
    </location>
</feature>
<dbReference type="InterPro" id="IPR052114">
    <property type="entry name" value="ER_autophagy_membrane_reg"/>
</dbReference>
<dbReference type="GO" id="GO:0006613">
    <property type="term" value="P:cotranslational protein targeting to membrane"/>
    <property type="evidence" value="ECO:0007669"/>
    <property type="project" value="TreeGrafter"/>
</dbReference>
<evidence type="ECO:0000313" key="8">
    <source>
        <dbReference type="RefSeq" id="XP_012686680.2"/>
    </source>
</evidence>
<dbReference type="PANTHER" id="PTHR20952">
    <property type="entry name" value="ADP-RIBOSYLATION-LIKE FACTOR 6-INTERACTING PROTEIN"/>
    <property type="match status" value="1"/>
</dbReference>
<dbReference type="InterPro" id="IPR057282">
    <property type="entry name" value="RETREG1-3-like_RHD"/>
</dbReference>
<dbReference type="AlphaFoldDB" id="A0A6P3W124"/>
<reference evidence="8" key="1">
    <citation type="submission" date="2025-08" db="UniProtKB">
        <authorList>
            <consortium name="RefSeq"/>
        </authorList>
    </citation>
    <scope>IDENTIFICATION</scope>
</reference>
<dbReference type="PANTHER" id="PTHR20952:SF0">
    <property type="entry name" value="ADP-RIBOSYLATION FACTOR-LIKE PROTEIN 6-INTERACTING PROTEIN 1"/>
    <property type="match status" value="1"/>
</dbReference>
<evidence type="ECO:0000256" key="5">
    <source>
        <dbReference type="SAM" id="Phobius"/>
    </source>
</evidence>
<dbReference type="OrthoDB" id="6416122at2759"/>
<gene>
    <name evidence="8" type="primary">LOC105903461</name>
</gene>
<dbReference type="GO" id="GO:0005784">
    <property type="term" value="C:Sec61 translocon complex"/>
    <property type="evidence" value="ECO:0007669"/>
    <property type="project" value="TreeGrafter"/>
</dbReference>
<evidence type="ECO:0000259" key="6">
    <source>
        <dbReference type="Pfam" id="PF24456"/>
    </source>
</evidence>
<evidence type="ECO:0000256" key="4">
    <source>
        <dbReference type="ARBA" id="ARBA00023136"/>
    </source>
</evidence>
<feature type="domain" description="RETREG1-3/ARL6IP-like N-terminal reticulon-homology" evidence="6">
    <location>
        <begin position="29"/>
        <end position="190"/>
    </location>
</feature>
<feature type="transmembrane region" description="Helical" evidence="5">
    <location>
        <begin position="161"/>
        <end position="183"/>
    </location>
</feature>
<dbReference type="RefSeq" id="XP_012686680.2">
    <property type="nucleotide sequence ID" value="XM_012831226.2"/>
</dbReference>
<organism evidence="7 8">
    <name type="scientific">Clupea harengus</name>
    <name type="common">Atlantic herring</name>
    <dbReference type="NCBI Taxonomy" id="7950"/>
    <lineage>
        <taxon>Eukaryota</taxon>
        <taxon>Metazoa</taxon>
        <taxon>Chordata</taxon>
        <taxon>Craniata</taxon>
        <taxon>Vertebrata</taxon>
        <taxon>Euteleostomi</taxon>
        <taxon>Actinopterygii</taxon>
        <taxon>Neopterygii</taxon>
        <taxon>Teleostei</taxon>
        <taxon>Clupei</taxon>
        <taxon>Clupeiformes</taxon>
        <taxon>Clupeoidei</taxon>
        <taxon>Clupeidae</taxon>
        <taxon>Clupea</taxon>
    </lineage>
</organism>
<evidence type="ECO:0000256" key="3">
    <source>
        <dbReference type="ARBA" id="ARBA00022989"/>
    </source>
</evidence>
<feature type="transmembrane region" description="Helical" evidence="5">
    <location>
        <begin position="70"/>
        <end position="90"/>
    </location>
</feature>
<feature type="transmembrane region" description="Helical" evidence="5">
    <location>
        <begin position="45"/>
        <end position="64"/>
    </location>
</feature>
<protein>
    <submittedName>
        <fullName evidence="8">ADP-ribosylation factor-like protein 6-interacting protein 1 isoform X1</fullName>
    </submittedName>
</protein>
<keyword evidence="7" id="KW-1185">Reference proteome</keyword>
<dbReference type="KEGG" id="char:105903461"/>
<dbReference type="Pfam" id="PF24456">
    <property type="entry name" value="RHD_RETREG1-3"/>
    <property type="match status" value="1"/>
</dbReference>
<accession>A0A6P3W124</accession>
<name>A0A6P3W124_CLUHA</name>
<keyword evidence="2 5" id="KW-0812">Transmembrane</keyword>
<dbReference type="GeneID" id="105903461"/>
<dbReference type="Proteomes" id="UP000515152">
    <property type="component" value="Chromosome 26"/>
</dbReference>
<sequence>MAGASDRSNVTPLQAQETARLEEHLKGWREVLLALDQVLRWQRPWFPLAVIGFTTAFFLSLYYLDPSVLTGVSSTIVILSLADYLVPILASKIFGSSQCRVSEQQRFHEICTGLVKTYHQFTDSWRSFFNFKERRPKMYFLLVLSVLLGMAWIGQQVHNLLLTHLIVTFILLLPGISICVSKYTGMVQRLFRRAKKNE</sequence>
<keyword evidence="4 5" id="KW-0472">Membrane</keyword>
<comment type="subcellular location">
    <subcellularLocation>
        <location evidence="1">Membrane</location>
        <topology evidence="1">Multi-pass membrane protein</topology>
    </subcellularLocation>
</comment>
<dbReference type="CDD" id="cd22559">
    <property type="entry name" value="Arl6IP1"/>
    <property type="match status" value="1"/>
</dbReference>
<evidence type="ECO:0000256" key="2">
    <source>
        <dbReference type="ARBA" id="ARBA00022692"/>
    </source>
</evidence>
<evidence type="ECO:0000313" key="7">
    <source>
        <dbReference type="Proteomes" id="UP000515152"/>
    </source>
</evidence>
<proteinExistence type="predicted"/>
<keyword evidence="3 5" id="KW-1133">Transmembrane helix</keyword>